<accession>A0ABR5AAL9</accession>
<evidence type="ECO:0000313" key="1">
    <source>
        <dbReference type="EMBL" id="KIL38027.1"/>
    </source>
</evidence>
<organism evidence="1 2">
    <name type="scientific">Gordoniibacillus kamchatkensis</name>
    <dbReference type="NCBI Taxonomy" id="1590651"/>
    <lineage>
        <taxon>Bacteria</taxon>
        <taxon>Bacillati</taxon>
        <taxon>Bacillota</taxon>
        <taxon>Bacilli</taxon>
        <taxon>Bacillales</taxon>
        <taxon>Paenibacillaceae</taxon>
        <taxon>Gordoniibacillus</taxon>
    </lineage>
</organism>
<dbReference type="EMBL" id="JXAK01000081">
    <property type="protein sequence ID" value="KIL38027.1"/>
    <property type="molecule type" value="Genomic_DNA"/>
</dbReference>
<gene>
    <name evidence="1" type="ORF">SD70_29110</name>
</gene>
<keyword evidence="2" id="KW-1185">Reference proteome</keyword>
<protein>
    <submittedName>
        <fullName evidence="1">Uncharacterized protein</fullName>
    </submittedName>
</protein>
<sequence length="186" mass="20948">MRNQLCTVPTADDIGRFRFVVALDHACFAVIKVKSLPKASVSGIDGFPDGIPRFITELVQRLAMRNRTHAFNLHAEIVQQADYAAVRKLIQHGSGIHFLRNTEHEWGTYGSVQPCGVRNRNATNRYVEILYFQHFARFMTFTADGSDFKNKVLKDKIGVSVVLDMDLDVGCVDMLNSLVSDHYTIS</sequence>
<dbReference type="RefSeq" id="WP_156158255.1">
    <property type="nucleotide sequence ID" value="NZ_JXAK01000081.1"/>
</dbReference>
<evidence type="ECO:0000313" key="2">
    <source>
        <dbReference type="Proteomes" id="UP000031967"/>
    </source>
</evidence>
<proteinExistence type="predicted"/>
<name>A0ABR5AAL9_9BACL</name>
<reference evidence="1 2" key="1">
    <citation type="submission" date="2014-12" db="EMBL/GenBank/DDBJ databases">
        <title>Draft genome sequence of Paenibacillus kamchatkensis strain B-2647.</title>
        <authorList>
            <person name="Karlyshev A.V."/>
            <person name="Kudryashova E.B."/>
        </authorList>
    </citation>
    <scope>NUCLEOTIDE SEQUENCE [LARGE SCALE GENOMIC DNA]</scope>
    <source>
        <strain evidence="1 2">VKM B-2647</strain>
    </source>
</reference>
<dbReference type="Proteomes" id="UP000031967">
    <property type="component" value="Unassembled WGS sequence"/>
</dbReference>
<comment type="caution">
    <text evidence="1">The sequence shown here is derived from an EMBL/GenBank/DDBJ whole genome shotgun (WGS) entry which is preliminary data.</text>
</comment>